<keyword evidence="1" id="KW-0808">Transferase</keyword>
<evidence type="ECO:0000313" key="7">
    <source>
        <dbReference type="Proteomes" id="UP000271098"/>
    </source>
</evidence>
<dbReference type="GO" id="GO:0004672">
    <property type="term" value="F:protein kinase activity"/>
    <property type="evidence" value="ECO:0007669"/>
    <property type="project" value="TreeGrafter"/>
</dbReference>
<dbReference type="GO" id="GO:0005634">
    <property type="term" value="C:nucleus"/>
    <property type="evidence" value="ECO:0007669"/>
    <property type="project" value="TreeGrafter"/>
</dbReference>
<keyword evidence="2" id="KW-0547">Nucleotide-binding</keyword>
<dbReference type="EMBL" id="UYRT01021399">
    <property type="protein sequence ID" value="VDK59925.1"/>
    <property type="molecule type" value="Genomic_DNA"/>
</dbReference>
<evidence type="ECO:0000256" key="4">
    <source>
        <dbReference type="ARBA" id="ARBA00022840"/>
    </source>
</evidence>
<evidence type="ECO:0000313" key="8">
    <source>
        <dbReference type="WBParaSite" id="GPUH_0000787201-mRNA-1"/>
    </source>
</evidence>
<dbReference type="GO" id="GO:0005829">
    <property type="term" value="C:cytosol"/>
    <property type="evidence" value="ECO:0007669"/>
    <property type="project" value="TreeGrafter"/>
</dbReference>
<reference evidence="6 7" key="2">
    <citation type="submission" date="2018-11" db="EMBL/GenBank/DDBJ databases">
        <authorList>
            <consortium name="Pathogen Informatics"/>
        </authorList>
    </citation>
    <scope>NUCLEOTIDE SEQUENCE [LARGE SCALE GENOMIC DNA]</scope>
</reference>
<dbReference type="PANTHER" id="PTHR45852">
    <property type="entry name" value="SER/THR-PROTEIN KINASE RIO2"/>
    <property type="match status" value="1"/>
</dbReference>
<evidence type="ECO:0000256" key="1">
    <source>
        <dbReference type="ARBA" id="ARBA00022679"/>
    </source>
</evidence>
<gene>
    <name evidence="6" type="ORF">GPUH_LOCUS7862</name>
</gene>
<evidence type="ECO:0000256" key="5">
    <source>
        <dbReference type="SAM" id="MobiDB-lite"/>
    </source>
</evidence>
<dbReference type="OrthoDB" id="10258631at2759"/>
<evidence type="ECO:0000256" key="2">
    <source>
        <dbReference type="ARBA" id="ARBA00022741"/>
    </source>
</evidence>
<evidence type="ECO:0000313" key="6">
    <source>
        <dbReference type="EMBL" id="VDK59925.1"/>
    </source>
</evidence>
<keyword evidence="3" id="KW-0418">Kinase</keyword>
<keyword evidence="4" id="KW-0067">ATP-binding</keyword>
<protein>
    <submittedName>
        <fullName evidence="8">DUF4471 domain-containing protein</fullName>
    </submittedName>
</protein>
<reference evidence="8" key="1">
    <citation type="submission" date="2016-06" db="UniProtKB">
        <authorList>
            <consortium name="WormBaseParasite"/>
        </authorList>
    </citation>
    <scope>IDENTIFICATION</scope>
</reference>
<organism evidence="8">
    <name type="scientific">Gongylonema pulchrum</name>
    <dbReference type="NCBI Taxonomy" id="637853"/>
    <lineage>
        <taxon>Eukaryota</taxon>
        <taxon>Metazoa</taxon>
        <taxon>Ecdysozoa</taxon>
        <taxon>Nematoda</taxon>
        <taxon>Chromadorea</taxon>
        <taxon>Rhabditida</taxon>
        <taxon>Spirurina</taxon>
        <taxon>Spiruromorpha</taxon>
        <taxon>Spiruroidea</taxon>
        <taxon>Gongylonematidae</taxon>
        <taxon>Gongylonema</taxon>
    </lineage>
</organism>
<name>A0A183DGM2_9BILA</name>
<dbReference type="WBParaSite" id="GPUH_0000787201-mRNA-1">
    <property type="protein sequence ID" value="GPUH_0000787201-mRNA-1"/>
    <property type="gene ID" value="GPUH_0000787201"/>
</dbReference>
<feature type="region of interest" description="Disordered" evidence="5">
    <location>
        <begin position="80"/>
        <end position="126"/>
    </location>
</feature>
<dbReference type="GO" id="GO:0030490">
    <property type="term" value="P:maturation of SSU-rRNA"/>
    <property type="evidence" value="ECO:0007669"/>
    <property type="project" value="TreeGrafter"/>
</dbReference>
<dbReference type="AlphaFoldDB" id="A0A183DGM2"/>
<dbReference type="Proteomes" id="UP000271098">
    <property type="component" value="Unassembled WGS sequence"/>
</dbReference>
<proteinExistence type="predicted"/>
<accession>A0A183DGM2</accession>
<evidence type="ECO:0000256" key="3">
    <source>
        <dbReference type="ARBA" id="ARBA00022777"/>
    </source>
</evidence>
<sequence>MLNLAKNASVFSLYPPRQLLKQRVIATVATGLRVLLANFNYESELYPEFEKVTKKHNLDVEVAASGFTSRMAKAYNKALETLQDQKTEGESSTGSDDDDDEVEKEASSDAENTEQESEENVHNGADYRRLALGKFTQIIFSP</sequence>
<dbReference type="GO" id="GO:0005524">
    <property type="term" value="F:ATP binding"/>
    <property type="evidence" value="ECO:0007669"/>
    <property type="project" value="UniProtKB-KW"/>
</dbReference>
<keyword evidence="7" id="KW-1185">Reference proteome</keyword>
<dbReference type="PANTHER" id="PTHR45852:SF1">
    <property type="entry name" value="SERINE_THREONINE-PROTEIN KINASE RIO2"/>
    <property type="match status" value="1"/>
</dbReference>
<dbReference type="GO" id="GO:0030688">
    <property type="term" value="C:preribosome, small subunit precursor"/>
    <property type="evidence" value="ECO:0007669"/>
    <property type="project" value="TreeGrafter"/>
</dbReference>